<feature type="transmembrane region" description="Helical" evidence="1">
    <location>
        <begin position="62"/>
        <end position="83"/>
    </location>
</feature>
<organism evidence="2">
    <name type="scientific">Aphanomyces stellatus</name>
    <dbReference type="NCBI Taxonomy" id="120398"/>
    <lineage>
        <taxon>Eukaryota</taxon>
        <taxon>Sar</taxon>
        <taxon>Stramenopiles</taxon>
        <taxon>Oomycota</taxon>
        <taxon>Saprolegniomycetes</taxon>
        <taxon>Saprolegniales</taxon>
        <taxon>Verrucalvaceae</taxon>
        <taxon>Aphanomyces</taxon>
    </lineage>
</organism>
<dbReference type="InterPro" id="IPR032675">
    <property type="entry name" value="LRR_dom_sf"/>
</dbReference>
<dbReference type="SUPFAM" id="SSF52058">
    <property type="entry name" value="L domain-like"/>
    <property type="match status" value="1"/>
</dbReference>
<feature type="transmembrane region" description="Helical" evidence="1">
    <location>
        <begin position="148"/>
        <end position="167"/>
    </location>
</feature>
<feature type="transmembrane region" description="Helical" evidence="1">
    <location>
        <begin position="282"/>
        <end position="303"/>
    </location>
</feature>
<feature type="transmembrane region" description="Helical" evidence="1">
    <location>
        <begin position="187"/>
        <end position="208"/>
    </location>
</feature>
<name>A0A6A4YV36_9STRA</name>
<proteinExistence type="predicted"/>
<comment type="caution">
    <text evidence="2">The sequence shown here is derived from an EMBL/GenBank/DDBJ whole genome shotgun (WGS) entry which is preliminary data.</text>
</comment>
<protein>
    <submittedName>
        <fullName evidence="2">Uncharacterized protein</fullName>
    </submittedName>
</protein>
<dbReference type="EMBL" id="VJMH01005133">
    <property type="protein sequence ID" value="KAF0700194.1"/>
    <property type="molecule type" value="Genomic_DNA"/>
</dbReference>
<dbReference type="OrthoDB" id="79526at2759"/>
<keyword evidence="1" id="KW-0472">Membrane</keyword>
<reference evidence="2" key="1">
    <citation type="submission" date="2019-06" db="EMBL/GenBank/DDBJ databases">
        <title>Genomics analysis of Aphanomyces spp. identifies a new class of oomycete effector associated with host adaptation.</title>
        <authorList>
            <person name="Gaulin E."/>
        </authorList>
    </citation>
    <scope>NUCLEOTIDE SEQUENCE</scope>
    <source>
        <strain evidence="2">CBS 578.67</strain>
    </source>
</reference>
<evidence type="ECO:0000313" key="2">
    <source>
        <dbReference type="EMBL" id="KAF0700194.1"/>
    </source>
</evidence>
<feature type="non-terminal residue" evidence="2">
    <location>
        <position position="471"/>
    </location>
</feature>
<accession>A0A6A4YV36</accession>
<evidence type="ECO:0000256" key="1">
    <source>
        <dbReference type="SAM" id="Phobius"/>
    </source>
</evidence>
<dbReference type="Gene3D" id="3.80.10.10">
    <property type="entry name" value="Ribonuclease Inhibitor"/>
    <property type="match status" value="1"/>
</dbReference>
<gene>
    <name evidence="2" type="ORF">As57867_009212</name>
</gene>
<keyword evidence="1" id="KW-1133">Transmembrane helix</keyword>
<keyword evidence="1" id="KW-0812">Transmembrane</keyword>
<dbReference type="AlphaFoldDB" id="A0A6A4YV36"/>
<feature type="transmembrane region" description="Helical" evidence="1">
    <location>
        <begin position="24"/>
        <end position="50"/>
    </location>
</feature>
<sequence>MALAAVAPTAGPTSLRRRQDPATWIFTLTIVLHVLVALYLVLWIAIIVFIKGPDGKINGVLWPQTTIGTYAVLICLHVGAICMTMNRRRRLRHFDRRTKTTSSSWTRQPSTWDNYADECLIVFNLVEIGCQSHQAYTFFNTIPEHAKAISYLVVVILYSFVSPLILFVRNTRTKATLVNLADSIFSFTLSCGHPLFALVLCALDFVFFDPNLNHNNLLCTQMILLSRTQTIGDSFDYACKVSMHVGTFVALYRVARSLELNHVDSSAIPLCMNPSKLKLLRLNLYVNVAWGCLLTAVLVRSLVSGQPCPPTCVANVRPLFDDTCQCAYVNINCKLVNITDPISFLNTSAIGTHLLYLEIRRCDLPTGLPPAALAPFPSLEKIIVLYSHMETWDGPLPPSVMSLMIRFSHLRTIPRALHVNVPPQLVALVLEACFIPSIPDSVIRAWSTVERLYLLNISLQALPSSLATTLP</sequence>